<evidence type="ECO:0000313" key="7">
    <source>
        <dbReference type="EMBL" id="CAL1136110.1"/>
    </source>
</evidence>
<feature type="region of interest" description="Disordered" evidence="3">
    <location>
        <begin position="1385"/>
        <end position="1428"/>
    </location>
</feature>
<dbReference type="SUPFAM" id="SSF81324">
    <property type="entry name" value="Voltage-gated potassium channels"/>
    <property type="match status" value="1"/>
</dbReference>
<feature type="repeat" description="ANK" evidence="1">
    <location>
        <begin position="2548"/>
        <end position="2581"/>
    </location>
</feature>
<feature type="repeat" description="ANK" evidence="1">
    <location>
        <begin position="2648"/>
        <end position="2670"/>
    </location>
</feature>
<keyword evidence="1" id="KW-0040">ANK repeat</keyword>
<gene>
    <name evidence="6" type="ORF">C1SCF055_LOCUS10400</name>
</gene>
<keyword evidence="4" id="KW-0472">Membrane</keyword>
<keyword evidence="9" id="KW-1185">Reference proteome</keyword>
<feature type="repeat" description="ANK" evidence="1">
    <location>
        <begin position="1015"/>
        <end position="1047"/>
    </location>
</feature>
<feature type="repeat" description="ANK" evidence="1">
    <location>
        <begin position="2746"/>
        <end position="2779"/>
    </location>
</feature>
<feature type="compositionally biased region" description="Basic and acidic residues" evidence="3">
    <location>
        <begin position="1416"/>
        <end position="1426"/>
    </location>
</feature>
<dbReference type="InterPro" id="IPR002110">
    <property type="entry name" value="Ankyrin_rpt"/>
</dbReference>
<reference evidence="7" key="2">
    <citation type="submission" date="2024-04" db="EMBL/GenBank/DDBJ databases">
        <authorList>
            <person name="Chen Y."/>
            <person name="Shah S."/>
            <person name="Dougan E. K."/>
            <person name="Thang M."/>
            <person name="Chan C."/>
        </authorList>
    </citation>
    <scope>NUCLEOTIDE SEQUENCE [LARGE SCALE GENOMIC DNA]</scope>
</reference>
<dbReference type="OrthoDB" id="426293at2759"/>
<sequence>MSCIGPDGASFGSSEEGEKIAAEDQGAESDTARRSPDGEDSNDEAGDPKPPPASELDELVMSTELLLMSQTRRRKVPGEDEHPVLPGMKKTKSILKQTTMTIEEPDPILGSLMSGELGSDWSPSGRNRNPKVKIVDDQEEQRAQREALRLQEAKTHEKELRMQRRSQTIVWLIMLPVRSVTYLGSCCISSPKTRQLWLLGNLAVSLFELWTCALFWAFTMDSKKLTFLGVLLTADHWVNAWFLVDAMLQALDQFRGPEAQDGNESSVIVMRKVDWREQMQQKAKSMFQKLPGFSACSTEFLSKIADVGEVLTKQKGEVLYGEQDDNTSLYLILQGEVVIRDGDQVSYVGAGGTLGEFKVFDMVRADSSHVECISECAIFEVSEREMKRFLESSPADRNMLLEFFKAKLAAANRKHGYGKWDMMRKGIKTLSRPILLFMESGVHRSRDIWFQAGFAIVLLVLGNFAEGILHAKTNAAGEQKENLAQNFFWILFLICKLMRQKLPLTYLKRFFVEQETQLFVNIRLSGSGGSMWVTMKLAVIMVGWGHWIGCLHLLVALARPTPESGTEDSMFDQFREKSFVPQYGDEDWWGDYLISYYRAFNKNYEGAKPERLEELIVQLFVVCGLLAMKSYVIGSFFKLQEAKKESAREVEQLLNQADIVCATLDLPPSIRKSIRQHCLFQWSKSRDVGNRDVVLKTFAPDLQKKVKEQIYLPIIQANETFFHGVTSDFMLQIIDHLEVTMLQPSEMLFCENDSPQELCFLETGTLMLTCQEQLVRYARSDRPNEPTAVGEVAFVLKVPHLYSVRSRAGVESSVLSMSRTDFEMIMANLGSDHDQLLQNAAHLMRLSLNGTDIKGDAVHDGQEDTELSQMMRESVRQVLLNRTAHMSTTFINAAAEGNIEQVELLLRKRVLVDTGNSDGRTAMHLAASEGREHVMKLLIKAEGNVNAQDRWKGTPLRDAVMGKFSAVIDLLMDQHADLNLEDPATALCDAASSGNLMALQELIEVKIDPNSGDYDLRTALHLAASEGKLEVISFLLDARADPNFKDRWGGTALEDAIQNNHAVAAQLIYSKKGGLRQDLAAGWLCDAAAAGNILKLQQLTENSVDVNSGDYDARTALHLAATEGQLLAVSYLIGSARAFTSPQDRWKSTPLQDAIRAGHTDCARLLAFTGGFLGDSATDEDRDKLCSVISEDFSSPNTWSEVQKFQRRMNELNQRVSRLLVAVAKGKARPEVFDAEACTKFNRQLICAVFKQCPQLADSMLALALVFRRLYADGVVPLQSLTTLLQDCVDCTKHCKWWLWYAKQGKEERRTSIAKSTREPKIEKSASAITRLMVGTMQIAKTLVEVVIAAGKQIYAQVNREVNARRISQKDYIIDEAYLALRAVTTNPSSQNGKSQPTKKRRSHSRAPSNNSGQRGKKEETEDARSHGNQLDLSEVCTECVFEALSWDVDWTAPASSNYGINAGAMKQQIEELAKVLTSSQAGAVIEMWDCLTILPTRPLDPGAWRSMRRATCCDADSNEISSVFGKDVFLKPMSLPLAFELAMLSVLALVRTAPLNIEAQPSREETLTRIDICVLRNGLEAVEMEVRGDIAKTQREVLKKRDPSRAPGKKVIHMGGRFARVEPVSIGRILATQRDLSSDDLCAILDVQDSTCQISAKMDEDEDSDEDGKKRVDKKVTRRKDNMHILSHQSSFGVMSSERFQLNLLRHLLDFNSLQVDAIEDDERRRREGVTDALEEDPFDDDLVFREVLSSGEVVWHDDKLIEEMEDLELQGNGSDDSDLEDSEDEEGADSEAHNDSPPASPTQNTRRNAKREAFEEKKATSIWAKTLQWVQSKQVWFGGKAHDQEAKLRQKVARKFRELDEDGEGLALADVATLLTDVFGHQMDRDAMLRLAANVYDVLEKSEQELLQLSDLQDVLETATQDYEAMVKRQRQHSSQKQGANSNSGWVWVQRLAGYVMPPDSMFLQCWDFVKTAVVMYYLLEVPMRFCIINFDFLEDSSTLALIIVNLGADFFMLANLPLNFLRGFEDSSGLVIRDFEQIRRRYLLGPFSWDLIAALPFDIFADPMLNAERIYATWRLLKLIHLRHLWGRRVESKSSDQHEHGFVLTTVIVLLNFCVLGHFMGCFYWYIGNGWPSLQQLNEQLVTPEPHTWFAKYQGMDYKFGTVNQPHVSVFEQYLLSLYSMINILINDNNDILNPGSWGEVGWILGSFVVSVAVMGAIDGTLVGKVISQDETIVEQRVMKARINTFIKNAGLPNELVEQILVSEGSGDQQSGAKEHKAADARMLETVLSSLSHSLLQRIGQRVFLKWLSALPIFKDCSEPFLLQLTTICRPLSASAGTFLCRAGELTSFFCILRSGSVQLRDASNEEVDRVDERGTALCDISCLFGLRHEVSIVSEEESTFIKVPIDELNTALMLYPKDHEVIHNNVIKLTPNPAKDGQDEPDNQAMGMAWAEDEEEMGKSQVSASTRRKKRKLAGLVDLMAELPVHDLTLDGVARVRKEIKKFQKTQEQERIGDFMDFAAQGKWEAMEAMLRSNKAHVNCTNWDGRTALHLAVSAGHLNVVEKLVMDFSALFTVQDRFSHTPLDDAVRERHSEVAEFLIEASAEFKSGVSAAVQLCEAAANGDTAQLELLVEVIGVDPNLGDYDDRTALHLAASNGHLDTIQKMLEFPTLDLSPFDRFGLTPLDDAIRHGHVPVQKLLKHEGAQMGKVEFGVSLCEAASENDHHKIRQMIEAGVRAGMADYDYRTALHLAASNGHLETCVFLLREGKVDPNPLDRFLHTPLDDAIRHEQLDVVQLLVKYRGRPSSDEEYLGRVRNDFIKTMEEENDRKDSDKLEKELKTHGFADLLERIARFRTEVEEETHLLTTCANNIRYDLCRILHASVLLNDETANSHNEKLQKQMMTEEGATIQRLRFLMEKDLKTFESSAVKILEHIDNEFTPWLNSLRSNTHTKGLLPLLLPNIFEDMEQLSS</sequence>
<feature type="repeat" description="ANK" evidence="1">
    <location>
        <begin position="918"/>
        <end position="950"/>
    </location>
</feature>
<dbReference type="InterPro" id="IPR045319">
    <property type="entry name" value="KAT/AKT"/>
</dbReference>
<dbReference type="PROSITE" id="PS50297">
    <property type="entry name" value="ANK_REP_REGION"/>
    <property type="match status" value="5"/>
</dbReference>
<dbReference type="EMBL" id="CAMXCT030000741">
    <property type="protein sequence ID" value="CAL4770047.1"/>
    <property type="molecule type" value="Genomic_DNA"/>
</dbReference>
<feature type="compositionally biased region" description="Acidic residues" evidence="3">
    <location>
        <begin position="1777"/>
        <end position="1791"/>
    </location>
</feature>
<feature type="domain" description="Cyclic nucleotide-binding" evidence="5">
    <location>
        <begin position="292"/>
        <end position="407"/>
    </location>
</feature>
<protein>
    <submittedName>
        <fullName evidence="8">Potassium channel SKOR (Stelar K(+) outward rectifying channel)</fullName>
    </submittedName>
</protein>
<evidence type="ECO:0000259" key="5">
    <source>
        <dbReference type="PROSITE" id="PS50042"/>
    </source>
</evidence>
<keyword evidence="8" id="KW-0406">Ion transport</keyword>
<dbReference type="InterPro" id="IPR036770">
    <property type="entry name" value="Ankyrin_rpt-contain_sf"/>
</dbReference>
<evidence type="ECO:0000313" key="6">
    <source>
        <dbReference type="EMBL" id="CAI3982735.1"/>
    </source>
</evidence>
<feature type="region of interest" description="Disordered" evidence="3">
    <location>
        <begin position="1769"/>
        <end position="1815"/>
    </location>
</feature>
<dbReference type="Pfam" id="PF12796">
    <property type="entry name" value="Ank_2"/>
    <property type="match status" value="6"/>
</dbReference>
<keyword evidence="2" id="KW-0175">Coiled coil</keyword>
<dbReference type="InterPro" id="IPR018490">
    <property type="entry name" value="cNMP-bd_dom_sf"/>
</dbReference>
<keyword evidence="8" id="KW-0813">Transport</keyword>
<dbReference type="SMART" id="SM00248">
    <property type="entry name" value="ANK"/>
    <property type="match status" value="13"/>
</dbReference>
<dbReference type="Gene3D" id="1.25.40.20">
    <property type="entry name" value="Ankyrin repeat-containing domain"/>
    <property type="match status" value="6"/>
</dbReference>
<feature type="transmembrane region" description="Helical" evidence="4">
    <location>
        <begin position="168"/>
        <end position="191"/>
    </location>
</feature>
<feature type="domain" description="Cyclic nucleotide-binding" evidence="5">
    <location>
        <begin position="2316"/>
        <end position="2417"/>
    </location>
</feature>
<dbReference type="PROSITE" id="PS50042">
    <property type="entry name" value="CNMP_BINDING_3"/>
    <property type="match status" value="3"/>
</dbReference>
<evidence type="ECO:0000256" key="4">
    <source>
        <dbReference type="SAM" id="Phobius"/>
    </source>
</evidence>
<feature type="domain" description="Cyclic nucleotide-binding" evidence="5">
    <location>
        <begin position="721"/>
        <end position="826"/>
    </location>
</feature>
<feature type="non-terminal residue" evidence="6">
    <location>
        <position position="2974"/>
    </location>
</feature>
<dbReference type="Pfam" id="PF00027">
    <property type="entry name" value="cNMP_binding"/>
    <property type="match status" value="1"/>
</dbReference>
<keyword evidence="4" id="KW-1133">Transmembrane helix</keyword>
<dbReference type="SUPFAM" id="SSF51206">
    <property type="entry name" value="cAMP-binding domain-like"/>
    <property type="match status" value="3"/>
</dbReference>
<name>A0A9P1C1T9_9DINO</name>
<feature type="transmembrane region" description="Helical" evidence="4">
    <location>
        <begin position="197"/>
        <end position="218"/>
    </location>
</feature>
<proteinExistence type="predicted"/>
<keyword evidence="8" id="KW-0407">Ion channel</keyword>
<dbReference type="Gene3D" id="2.60.120.10">
    <property type="entry name" value="Jelly Rolls"/>
    <property type="match status" value="3"/>
</dbReference>
<reference evidence="6" key="1">
    <citation type="submission" date="2022-10" db="EMBL/GenBank/DDBJ databases">
        <authorList>
            <person name="Chen Y."/>
            <person name="Dougan E. K."/>
            <person name="Chan C."/>
            <person name="Rhodes N."/>
            <person name="Thang M."/>
        </authorList>
    </citation>
    <scope>NUCLEOTIDE SEQUENCE</scope>
</reference>
<dbReference type="PANTHER" id="PTHR45743">
    <property type="entry name" value="POTASSIUM CHANNEL AKT1"/>
    <property type="match status" value="1"/>
</dbReference>
<feature type="compositionally biased region" description="Polar residues" evidence="3">
    <location>
        <begin position="1385"/>
        <end position="1396"/>
    </location>
</feature>
<dbReference type="EMBL" id="CAMXCT010000741">
    <property type="protein sequence ID" value="CAI3982735.1"/>
    <property type="molecule type" value="Genomic_DNA"/>
</dbReference>
<keyword evidence="4" id="KW-0812">Transmembrane</keyword>
<accession>A0A9P1C1T9</accession>
<feature type="region of interest" description="Disordered" evidence="3">
    <location>
        <begin position="1"/>
        <end position="63"/>
    </location>
</feature>
<dbReference type="InterPro" id="IPR000595">
    <property type="entry name" value="cNMP-bd_dom"/>
</dbReference>
<comment type="caution">
    <text evidence="6">The sequence shown here is derived from an EMBL/GenBank/DDBJ whole genome shotgun (WGS) entry which is preliminary data.</text>
</comment>
<evidence type="ECO:0000256" key="1">
    <source>
        <dbReference type="PROSITE-ProRule" id="PRU00023"/>
    </source>
</evidence>
<dbReference type="CDD" id="cd00038">
    <property type="entry name" value="CAP_ED"/>
    <property type="match status" value="3"/>
</dbReference>
<dbReference type="PANTHER" id="PTHR45743:SF2">
    <property type="entry name" value="POTASSIUM CHANNEL AKT1"/>
    <property type="match status" value="1"/>
</dbReference>
<dbReference type="Proteomes" id="UP001152797">
    <property type="component" value="Unassembled WGS sequence"/>
</dbReference>
<evidence type="ECO:0000313" key="8">
    <source>
        <dbReference type="EMBL" id="CAL4770047.1"/>
    </source>
</evidence>
<dbReference type="PROSITE" id="PS50088">
    <property type="entry name" value="ANK_REPEAT"/>
    <property type="match status" value="5"/>
</dbReference>
<organism evidence="6">
    <name type="scientific">Cladocopium goreaui</name>
    <dbReference type="NCBI Taxonomy" id="2562237"/>
    <lineage>
        <taxon>Eukaryota</taxon>
        <taxon>Sar</taxon>
        <taxon>Alveolata</taxon>
        <taxon>Dinophyceae</taxon>
        <taxon>Suessiales</taxon>
        <taxon>Symbiodiniaceae</taxon>
        <taxon>Cladocopium</taxon>
    </lineage>
</organism>
<evidence type="ECO:0000256" key="2">
    <source>
        <dbReference type="SAM" id="Coils"/>
    </source>
</evidence>
<dbReference type="InterPro" id="IPR014710">
    <property type="entry name" value="RmlC-like_jellyroll"/>
</dbReference>
<dbReference type="SUPFAM" id="SSF48403">
    <property type="entry name" value="Ankyrin repeat"/>
    <property type="match status" value="2"/>
</dbReference>
<dbReference type="EMBL" id="CAMXCT020000741">
    <property type="protein sequence ID" value="CAL1136110.1"/>
    <property type="molecule type" value="Genomic_DNA"/>
</dbReference>
<feature type="coiled-coil region" evidence="2">
    <location>
        <begin position="1901"/>
        <end position="1931"/>
    </location>
</feature>
<dbReference type="SMART" id="SM00100">
    <property type="entry name" value="cNMP"/>
    <property type="match status" value="3"/>
</dbReference>
<evidence type="ECO:0000313" key="9">
    <source>
        <dbReference type="Proteomes" id="UP001152797"/>
    </source>
</evidence>
<evidence type="ECO:0000256" key="3">
    <source>
        <dbReference type="SAM" id="MobiDB-lite"/>
    </source>
</evidence>
<dbReference type="GO" id="GO:0005249">
    <property type="term" value="F:voltage-gated potassium channel activity"/>
    <property type="evidence" value="ECO:0007669"/>
    <property type="project" value="InterPro"/>
</dbReference>